<feature type="transmembrane region" description="Helical" evidence="7">
    <location>
        <begin position="26"/>
        <end position="45"/>
    </location>
</feature>
<feature type="transmembrane region" description="Helical" evidence="7">
    <location>
        <begin position="250"/>
        <end position="271"/>
    </location>
</feature>
<dbReference type="EMBL" id="BORC01000005">
    <property type="protein sequence ID" value="GIN63149.1"/>
    <property type="molecule type" value="Genomic_DNA"/>
</dbReference>
<evidence type="ECO:0000256" key="4">
    <source>
        <dbReference type="ARBA" id="ARBA00022692"/>
    </source>
</evidence>
<protein>
    <submittedName>
        <fullName evidence="9">Peptide transporter</fullName>
    </submittedName>
</protein>
<dbReference type="AlphaFoldDB" id="A0A919WK69"/>
<feature type="transmembrane region" description="Helical" evidence="7">
    <location>
        <begin position="149"/>
        <end position="165"/>
    </location>
</feature>
<comment type="similarity">
    <text evidence="7">Belongs to the binding-protein-dependent transport system permease family.</text>
</comment>
<keyword evidence="3" id="KW-1003">Cell membrane</keyword>
<evidence type="ECO:0000256" key="6">
    <source>
        <dbReference type="ARBA" id="ARBA00023136"/>
    </source>
</evidence>
<dbReference type="Pfam" id="PF00528">
    <property type="entry name" value="BPD_transp_1"/>
    <property type="match status" value="1"/>
</dbReference>
<reference evidence="9" key="1">
    <citation type="submission" date="2021-03" db="EMBL/GenBank/DDBJ databases">
        <title>Antimicrobial resistance genes in bacteria isolated from Japanese honey, and their potential for conferring macrolide and lincosamide resistance in the American foulbrood pathogen Paenibacillus larvae.</title>
        <authorList>
            <person name="Okamoto M."/>
            <person name="Kumagai M."/>
            <person name="Kanamori H."/>
            <person name="Takamatsu D."/>
        </authorList>
    </citation>
    <scope>NUCLEOTIDE SEQUENCE</scope>
    <source>
        <strain evidence="9">J27TS8</strain>
    </source>
</reference>
<keyword evidence="4 7" id="KW-0812">Transmembrane</keyword>
<dbReference type="GO" id="GO:0055085">
    <property type="term" value="P:transmembrane transport"/>
    <property type="evidence" value="ECO:0007669"/>
    <property type="project" value="InterPro"/>
</dbReference>
<dbReference type="InterPro" id="IPR035906">
    <property type="entry name" value="MetI-like_sf"/>
</dbReference>
<evidence type="ECO:0000256" key="5">
    <source>
        <dbReference type="ARBA" id="ARBA00022989"/>
    </source>
</evidence>
<evidence type="ECO:0000313" key="9">
    <source>
        <dbReference type="EMBL" id="GIN63149.1"/>
    </source>
</evidence>
<evidence type="ECO:0000313" key="10">
    <source>
        <dbReference type="Proteomes" id="UP000682111"/>
    </source>
</evidence>
<dbReference type="PROSITE" id="PS50928">
    <property type="entry name" value="ABC_TM1"/>
    <property type="match status" value="1"/>
</dbReference>
<proteinExistence type="inferred from homology"/>
<feature type="domain" description="ABC transmembrane type-1" evidence="8">
    <location>
        <begin position="83"/>
        <end position="271"/>
    </location>
</feature>
<dbReference type="PANTHER" id="PTHR43386:SF1">
    <property type="entry name" value="D,D-DIPEPTIDE TRANSPORT SYSTEM PERMEASE PROTEIN DDPC-RELATED"/>
    <property type="match status" value="1"/>
</dbReference>
<evidence type="ECO:0000256" key="7">
    <source>
        <dbReference type="RuleBase" id="RU363032"/>
    </source>
</evidence>
<evidence type="ECO:0000256" key="1">
    <source>
        <dbReference type="ARBA" id="ARBA00004651"/>
    </source>
</evidence>
<accession>A0A919WK69</accession>
<sequence length="286" mass="31326">MEIKRNNQNIFKKSINKINDIKQLKVGVILLVLLLIVSIFAPVFATHDPYSLGDEMIAAPSSTHYLGTDGLGRDVFSMIIYGTRTSLMIGIVAALISGVIGTLLGGIAGFFGGKLDRLLTEINNIFLMMPTFFLILIVVALFGSSLINVMLIIGLTSWVGNARLMRAQAMSLRERTFIMGAYSIGEKKWKILLKHIIPNGIFPIIANTTMIISGAILTEASLSFLGLGDPNVVSWGQIIYNGREYMTSAWWISTFAGIVVVLTVLSFYLIGDGLNRVLSPKLHDQN</sequence>
<gene>
    <name evidence="9" type="ORF">J27TS8_31420</name>
</gene>
<keyword evidence="6 7" id="KW-0472">Membrane</keyword>
<dbReference type="GO" id="GO:0005886">
    <property type="term" value="C:plasma membrane"/>
    <property type="evidence" value="ECO:0007669"/>
    <property type="project" value="UniProtKB-SubCell"/>
</dbReference>
<feature type="transmembrane region" description="Helical" evidence="7">
    <location>
        <begin position="196"/>
        <end position="217"/>
    </location>
</feature>
<keyword evidence="5 7" id="KW-1133">Transmembrane helix</keyword>
<evidence type="ECO:0000256" key="3">
    <source>
        <dbReference type="ARBA" id="ARBA00022475"/>
    </source>
</evidence>
<dbReference type="CDD" id="cd06261">
    <property type="entry name" value="TM_PBP2"/>
    <property type="match status" value="1"/>
</dbReference>
<evidence type="ECO:0000256" key="2">
    <source>
        <dbReference type="ARBA" id="ARBA00022448"/>
    </source>
</evidence>
<dbReference type="Gene3D" id="1.10.3720.10">
    <property type="entry name" value="MetI-like"/>
    <property type="match status" value="1"/>
</dbReference>
<organism evidence="9 10">
    <name type="scientific">Robertmurraya siralis</name>
    <dbReference type="NCBI Taxonomy" id="77777"/>
    <lineage>
        <taxon>Bacteria</taxon>
        <taxon>Bacillati</taxon>
        <taxon>Bacillota</taxon>
        <taxon>Bacilli</taxon>
        <taxon>Bacillales</taxon>
        <taxon>Bacillaceae</taxon>
        <taxon>Robertmurraya</taxon>
    </lineage>
</organism>
<keyword evidence="2 7" id="KW-0813">Transport</keyword>
<dbReference type="InterPro" id="IPR000515">
    <property type="entry name" value="MetI-like"/>
</dbReference>
<comment type="caution">
    <text evidence="9">The sequence shown here is derived from an EMBL/GenBank/DDBJ whole genome shotgun (WGS) entry which is preliminary data.</text>
</comment>
<dbReference type="SUPFAM" id="SSF161098">
    <property type="entry name" value="MetI-like"/>
    <property type="match status" value="1"/>
</dbReference>
<feature type="transmembrane region" description="Helical" evidence="7">
    <location>
        <begin position="125"/>
        <end position="143"/>
    </location>
</feature>
<dbReference type="PANTHER" id="PTHR43386">
    <property type="entry name" value="OLIGOPEPTIDE TRANSPORT SYSTEM PERMEASE PROTEIN APPC"/>
    <property type="match status" value="1"/>
</dbReference>
<name>A0A919WK69_9BACI</name>
<dbReference type="RefSeq" id="WP_212934057.1">
    <property type="nucleotide sequence ID" value="NZ_BORC01000005.1"/>
</dbReference>
<feature type="transmembrane region" description="Helical" evidence="7">
    <location>
        <begin position="87"/>
        <end position="113"/>
    </location>
</feature>
<evidence type="ECO:0000259" key="8">
    <source>
        <dbReference type="PROSITE" id="PS50928"/>
    </source>
</evidence>
<comment type="subcellular location">
    <subcellularLocation>
        <location evidence="1 7">Cell membrane</location>
        <topology evidence="1 7">Multi-pass membrane protein</topology>
    </subcellularLocation>
</comment>
<dbReference type="InterPro" id="IPR050366">
    <property type="entry name" value="BP-dependent_transpt_permease"/>
</dbReference>
<dbReference type="Proteomes" id="UP000682111">
    <property type="component" value="Unassembled WGS sequence"/>
</dbReference>
<keyword evidence="10" id="KW-1185">Reference proteome</keyword>